<dbReference type="Gene3D" id="1.10.506.10">
    <property type="entry name" value="GTPase Activation - p120gap, domain 1"/>
    <property type="match status" value="1"/>
</dbReference>
<feature type="domain" description="Ras-GAP" evidence="4">
    <location>
        <begin position="651"/>
        <end position="843"/>
    </location>
</feature>
<comment type="caution">
    <text evidence="5">The sequence shown here is derived from an EMBL/GenBank/DDBJ whole genome shotgun (WGS) entry which is preliminary data.</text>
</comment>
<keyword evidence="1" id="KW-0343">GTPase activation</keyword>
<dbReference type="PROSITE" id="PS50003">
    <property type="entry name" value="PH_DOMAIN"/>
    <property type="match status" value="1"/>
</dbReference>
<feature type="compositionally biased region" description="Basic residues" evidence="2">
    <location>
        <begin position="583"/>
        <end position="604"/>
    </location>
</feature>
<reference evidence="5" key="1">
    <citation type="submission" date="2022-10" db="EMBL/GenBank/DDBJ databases">
        <title>Novel sulphate-reducing endosymbionts in the free-living metamonad Anaeramoeba.</title>
        <authorList>
            <person name="Jerlstrom-Hultqvist J."/>
            <person name="Cepicka I."/>
            <person name="Gallot-Lavallee L."/>
            <person name="Salas-Leiva D."/>
            <person name="Curtis B.A."/>
            <person name="Zahonova K."/>
            <person name="Pipaliya S."/>
            <person name="Dacks J."/>
            <person name="Roger A.J."/>
        </authorList>
    </citation>
    <scope>NUCLEOTIDE SEQUENCE</scope>
    <source>
        <strain evidence="5">BMAN</strain>
    </source>
</reference>
<dbReference type="EMBL" id="JAPDFW010000076">
    <property type="protein sequence ID" value="KAJ5073228.1"/>
    <property type="molecule type" value="Genomic_DNA"/>
</dbReference>
<dbReference type="InterPro" id="IPR001936">
    <property type="entry name" value="RasGAP_dom"/>
</dbReference>
<feature type="region of interest" description="Disordered" evidence="2">
    <location>
        <begin position="558"/>
        <end position="620"/>
    </location>
</feature>
<dbReference type="Pfam" id="PF00616">
    <property type="entry name" value="RasGAP"/>
    <property type="match status" value="1"/>
</dbReference>
<gene>
    <name evidence="5" type="ORF">M0811_08910</name>
</gene>
<proteinExistence type="predicted"/>
<dbReference type="AlphaFoldDB" id="A0A9Q0RB70"/>
<dbReference type="SUPFAM" id="SSF48350">
    <property type="entry name" value="GTPase activation domain, GAP"/>
    <property type="match status" value="1"/>
</dbReference>
<sequence length="1013" mass="118691">MVKKISCQETFGNISFDDDTNNEKNESKYKYIIHLKLLNSQLYLTSNNERELDSWINYIQIVRNFVSLFNLIPHPILSISKMKNDQLLSYLYNIYHWIVSEIKREEEENTSSENLLQLYQEYDEFSFISLQHQLQLSYQKISHLELWKNRVLYKISRVEFSDLLQKNPDILLAFSERPSGIEIQIFKQKQGESTTHHLLPYLNYSQEKWFVLDRDDLSNFEKKGANDPEHSSQFFAAHPLEKTEKSSQKGLVFSKNIHIITPEILSFDQNTLLQFIYRQFLDLITSSIPPPVYFEGYVYFIPHHKFRTTSCTKAWMRINKNVVEFFTDKFQTKNLNTLKLGDFSIVKNIQIKIDKEVTSKGFEIVQDKKPTKIGSFKEQETTNLMAFFEKILLFRNFPISIDTLFSNDILDSGFKAYDLLINIRDWMDTQVAEFKTKLEEISKIFYQNDLVLIHPKEQEAMKKQYLSYSKALQQTENWRKIVLSYLLRHRIGKNDDNKPRAYWKASSTDENKRWFEIANVQQISDGKIDLIQEQEIKSVIFENIDIIFPIRLRDFTMEPSREKHHQPKETKTKKPKKTENPKKKEKPKKTEKPKKQKKPKKTKQKNVDPNKPVDTTSSGLSQQERESLLVVLLLPQMILPFCLLEEVNIREMDMLCKNLIFIFEYVQQPILPLLKQLIEAEIKSTTSEAVLFRGKSTAIKIISEFCGIYGKYFLEMSIKKPLEKVIEANKTLEIYPGKVESDEQLKENITELIEYSEIMLNQIFESLYFFPIVLRELNYKLFQITAEKFPSSRYVIVAGLVFLRLICPAIVAPEIFGLASSPPNKDARRALVLISKVIQSIANGMMFDLKSPMAVCNPLLEKMIPLTKKFMDRLLQPCFEVKIKEDYPSLDLKQNQSVVCLGMSDDEKTLFAKITPESHQLIYDVRKIPVEYVDIQNKDLYLDTMFESVNFESNQLEVSLKHIHSLLSNQVLFEKVNLKVNEKIALCEDSLSLKMIFTDSFKALTQLPEFKLD</sequence>
<protein>
    <submittedName>
        <fullName evidence="5">Ras gtpase-activating protein</fullName>
    </submittedName>
</protein>
<dbReference type="OrthoDB" id="775356at2759"/>
<organism evidence="5 6">
    <name type="scientific">Anaeramoeba ignava</name>
    <name type="common">Anaerobic marine amoeba</name>
    <dbReference type="NCBI Taxonomy" id="1746090"/>
    <lineage>
        <taxon>Eukaryota</taxon>
        <taxon>Metamonada</taxon>
        <taxon>Anaeramoebidae</taxon>
        <taxon>Anaeramoeba</taxon>
    </lineage>
</organism>
<name>A0A9Q0RB70_ANAIG</name>
<evidence type="ECO:0000313" key="5">
    <source>
        <dbReference type="EMBL" id="KAJ5073228.1"/>
    </source>
</evidence>
<dbReference type="InterPro" id="IPR039360">
    <property type="entry name" value="Ras_GTPase"/>
</dbReference>
<evidence type="ECO:0000313" key="6">
    <source>
        <dbReference type="Proteomes" id="UP001149090"/>
    </source>
</evidence>
<dbReference type="SMART" id="SM00323">
    <property type="entry name" value="RasGAP"/>
    <property type="match status" value="1"/>
</dbReference>
<keyword evidence="6" id="KW-1185">Reference proteome</keyword>
<dbReference type="Proteomes" id="UP001149090">
    <property type="component" value="Unassembled WGS sequence"/>
</dbReference>
<feature type="compositionally biased region" description="Basic and acidic residues" evidence="2">
    <location>
        <begin position="558"/>
        <end position="582"/>
    </location>
</feature>
<evidence type="ECO:0000259" key="3">
    <source>
        <dbReference type="PROSITE" id="PS50003"/>
    </source>
</evidence>
<dbReference type="GO" id="GO:0005096">
    <property type="term" value="F:GTPase activator activity"/>
    <property type="evidence" value="ECO:0007669"/>
    <property type="project" value="UniProtKB-KW"/>
</dbReference>
<dbReference type="InterPro" id="IPR008936">
    <property type="entry name" value="Rho_GTPase_activation_prot"/>
</dbReference>
<feature type="domain" description="PH" evidence="3">
    <location>
        <begin position="1"/>
        <end position="64"/>
    </location>
</feature>
<evidence type="ECO:0000256" key="2">
    <source>
        <dbReference type="SAM" id="MobiDB-lite"/>
    </source>
</evidence>
<accession>A0A9Q0RB70</accession>
<dbReference type="PROSITE" id="PS00509">
    <property type="entry name" value="RAS_GTPASE_ACTIV_1"/>
    <property type="match status" value="1"/>
</dbReference>
<evidence type="ECO:0000259" key="4">
    <source>
        <dbReference type="PROSITE" id="PS50018"/>
    </source>
</evidence>
<dbReference type="PANTHER" id="PTHR10194">
    <property type="entry name" value="RAS GTPASE-ACTIVATING PROTEINS"/>
    <property type="match status" value="1"/>
</dbReference>
<dbReference type="InterPro" id="IPR023152">
    <property type="entry name" value="RasGAP_CS"/>
</dbReference>
<dbReference type="InterPro" id="IPR001849">
    <property type="entry name" value="PH_domain"/>
</dbReference>
<dbReference type="PANTHER" id="PTHR10194:SF60">
    <property type="entry name" value="RAS GTPASE-ACTIVATING PROTEIN RASKOL"/>
    <property type="match status" value="1"/>
</dbReference>
<dbReference type="PROSITE" id="PS50018">
    <property type="entry name" value="RAS_GTPASE_ACTIV_2"/>
    <property type="match status" value="1"/>
</dbReference>
<evidence type="ECO:0000256" key="1">
    <source>
        <dbReference type="ARBA" id="ARBA00022468"/>
    </source>
</evidence>